<sequence length="333" mass="39157">MAPINNGENYDFYNDMGTYITNDAWLKTYWKNYNYKVYCTFNEAEFSDKKNEYETICAMFKCLFDLLFDESFGFSSIYNEPEMYINFWLNYQLKNINPSTDIVQRFYKALTSDPLFDINKKLQGKIHNIQDEHLENMKIFYNLYHKYNTIQSIIQDNTYDHTQCTLYSKECVEKYEEALTRCPKSTTSSFCEALNVFKRKYEKLNELIKIDNCKLEVLKPLPSHESLQQEGTPLPSEHPEPAELDNVLGEQGYTTDYSSAAAASGTMVGMFFISLILYKSTPFGPWLRNRLLQKNIIRKNIEEGKNHELLLHMSEYQDINSEDSIYKIPYTSL</sequence>
<evidence type="ECO:0000313" key="2">
    <source>
        <dbReference type="EMBL" id="SBS93522.1"/>
    </source>
</evidence>
<accession>A0A1A8WMR7</accession>
<dbReference type="Pfam" id="PF05795">
    <property type="entry name" value="Plasmodium_Vir"/>
    <property type="match status" value="1"/>
</dbReference>
<evidence type="ECO:0000256" key="1">
    <source>
        <dbReference type="SAM" id="MobiDB-lite"/>
    </source>
</evidence>
<dbReference type="Proteomes" id="UP000078546">
    <property type="component" value="Unassembled WGS sequence"/>
</dbReference>
<dbReference type="AlphaFoldDB" id="A0A1A8WMR7"/>
<reference evidence="4 5" key="1">
    <citation type="submission" date="2016-05" db="EMBL/GenBank/DDBJ databases">
        <authorList>
            <person name="Naeem Raeece"/>
        </authorList>
    </citation>
    <scope>NUCLEOTIDE SEQUENCE [LARGE SCALE GENOMIC DNA]</scope>
</reference>
<evidence type="ECO:0000313" key="5">
    <source>
        <dbReference type="Proteomes" id="UP000078560"/>
    </source>
</evidence>
<dbReference type="Proteomes" id="UP000078560">
    <property type="component" value="Unassembled WGS sequence"/>
</dbReference>
<gene>
    <name evidence="3" type="ORF">POVCU1_058300</name>
    <name evidence="2" type="ORF">POVCU2_0081930</name>
</gene>
<feature type="region of interest" description="Disordered" evidence="1">
    <location>
        <begin position="225"/>
        <end position="244"/>
    </location>
</feature>
<organism evidence="2 5">
    <name type="scientific">Plasmodium ovale curtisi</name>
    <dbReference type="NCBI Taxonomy" id="864141"/>
    <lineage>
        <taxon>Eukaryota</taxon>
        <taxon>Sar</taxon>
        <taxon>Alveolata</taxon>
        <taxon>Apicomplexa</taxon>
        <taxon>Aconoidasida</taxon>
        <taxon>Haemosporida</taxon>
        <taxon>Plasmodiidae</taxon>
        <taxon>Plasmodium</taxon>
        <taxon>Plasmodium (Plasmodium)</taxon>
    </lineage>
</organism>
<name>A0A1A8WMR7_PLAOA</name>
<proteinExistence type="predicted"/>
<dbReference type="EMBL" id="FLQU01001552">
    <property type="protein sequence ID" value="SBS93522.1"/>
    <property type="molecule type" value="Genomic_DNA"/>
</dbReference>
<reference evidence="2" key="2">
    <citation type="submission" date="2016-05" db="EMBL/GenBank/DDBJ databases">
        <authorList>
            <person name="Lavstsen T."/>
            <person name="Jespersen J.S."/>
        </authorList>
    </citation>
    <scope>NUCLEOTIDE SEQUENCE [LARGE SCALE GENOMIC DNA]</scope>
</reference>
<evidence type="ECO:0000313" key="3">
    <source>
        <dbReference type="EMBL" id="SBT00195.1"/>
    </source>
</evidence>
<evidence type="ECO:0000313" key="4">
    <source>
        <dbReference type="Proteomes" id="UP000078546"/>
    </source>
</evidence>
<dbReference type="InterPro" id="IPR008780">
    <property type="entry name" value="Plasmodium_Vir"/>
</dbReference>
<protein>
    <submittedName>
        <fullName evidence="2">PIR Superfamily Protein</fullName>
    </submittedName>
</protein>
<dbReference type="EMBL" id="FLQV01001770">
    <property type="protein sequence ID" value="SBT00195.1"/>
    <property type="molecule type" value="Genomic_DNA"/>
</dbReference>